<name>A0A8J6N0A8_9DELT</name>
<evidence type="ECO:0000259" key="6">
    <source>
        <dbReference type="SMART" id="SM00507"/>
    </source>
</evidence>
<organism evidence="7 8">
    <name type="scientific">Candidatus Desulfacyla euxinica</name>
    <dbReference type="NCBI Taxonomy" id="2841693"/>
    <lineage>
        <taxon>Bacteria</taxon>
        <taxon>Deltaproteobacteria</taxon>
        <taxon>Candidatus Desulfacyla</taxon>
    </lineage>
</organism>
<gene>
    <name evidence="7" type="ORF">H8E19_14550</name>
</gene>
<sequence length="129" mass="15208">MERSNFDPRRPQRGKIKPEKTDDVVARARQAQKERERSYREKSLQIHPWICARCGREFTNRNLHELTVHHKDQDHDNNPHDGSNWENLCIYCHDNEHRRHLDYLEGKGIQVGDEQGSGLTQNPFANLKG</sequence>
<dbReference type="SMART" id="SM00507">
    <property type="entry name" value="HNHc"/>
    <property type="match status" value="1"/>
</dbReference>
<reference evidence="7 8" key="1">
    <citation type="submission" date="2020-08" db="EMBL/GenBank/DDBJ databases">
        <title>Bridging the membrane lipid divide: bacteria of the FCB group superphylum have the potential to synthesize archaeal ether lipids.</title>
        <authorList>
            <person name="Villanueva L."/>
            <person name="Von Meijenfeldt F.A.B."/>
            <person name="Westbye A.B."/>
            <person name="Yadav S."/>
            <person name="Hopmans E.C."/>
            <person name="Dutilh B.E."/>
            <person name="Sinninghe Damste J.S."/>
        </authorList>
    </citation>
    <scope>NUCLEOTIDE SEQUENCE [LARGE SCALE GENOMIC DNA]</scope>
    <source>
        <strain evidence="7">NIOZ-UU27</strain>
    </source>
</reference>
<dbReference type="PANTHER" id="PTHR41286:SF1">
    <property type="entry name" value="HNH NUCLEASE YAJD-RELATED"/>
    <property type="match status" value="1"/>
</dbReference>
<evidence type="ECO:0000256" key="1">
    <source>
        <dbReference type="ARBA" id="ARBA00022722"/>
    </source>
</evidence>
<evidence type="ECO:0000256" key="3">
    <source>
        <dbReference type="ARBA" id="ARBA00038412"/>
    </source>
</evidence>
<dbReference type="CDD" id="cd00085">
    <property type="entry name" value="HNHc"/>
    <property type="match status" value="1"/>
</dbReference>
<dbReference type="Gene3D" id="1.10.30.50">
    <property type="match status" value="1"/>
</dbReference>
<dbReference type="Pfam" id="PF01844">
    <property type="entry name" value="HNH"/>
    <property type="match status" value="1"/>
</dbReference>
<dbReference type="GO" id="GO:0016787">
    <property type="term" value="F:hydrolase activity"/>
    <property type="evidence" value="ECO:0007669"/>
    <property type="project" value="UniProtKB-KW"/>
</dbReference>
<protein>
    <recommendedName>
        <fullName evidence="4">Putative HNH nuclease YajD</fullName>
    </recommendedName>
</protein>
<comment type="similarity">
    <text evidence="3">Belongs to the HNH nuclease family.</text>
</comment>
<evidence type="ECO:0000256" key="2">
    <source>
        <dbReference type="ARBA" id="ARBA00022801"/>
    </source>
</evidence>
<dbReference type="GO" id="GO:0008270">
    <property type="term" value="F:zinc ion binding"/>
    <property type="evidence" value="ECO:0007669"/>
    <property type="project" value="InterPro"/>
</dbReference>
<evidence type="ECO:0000256" key="4">
    <source>
        <dbReference type="ARBA" id="ARBA00040194"/>
    </source>
</evidence>
<dbReference type="Proteomes" id="UP000650524">
    <property type="component" value="Unassembled WGS sequence"/>
</dbReference>
<dbReference type="NCBIfam" id="NF008448">
    <property type="entry name" value="PRK11295.1"/>
    <property type="match status" value="1"/>
</dbReference>
<evidence type="ECO:0000313" key="8">
    <source>
        <dbReference type="Proteomes" id="UP000650524"/>
    </source>
</evidence>
<keyword evidence="2" id="KW-0378">Hydrolase</keyword>
<feature type="region of interest" description="Disordered" evidence="5">
    <location>
        <begin position="1"/>
        <end position="39"/>
    </location>
</feature>
<dbReference type="PANTHER" id="PTHR41286">
    <property type="entry name" value="HNH NUCLEASE YAJD-RELATED"/>
    <property type="match status" value="1"/>
</dbReference>
<dbReference type="GO" id="GO:0003676">
    <property type="term" value="F:nucleic acid binding"/>
    <property type="evidence" value="ECO:0007669"/>
    <property type="project" value="InterPro"/>
</dbReference>
<dbReference type="GO" id="GO:0005829">
    <property type="term" value="C:cytosol"/>
    <property type="evidence" value="ECO:0007669"/>
    <property type="project" value="TreeGrafter"/>
</dbReference>
<evidence type="ECO:0000256" key="5">
    <source>
        <dbReference type="SAM" id="MobiDB-lite"/>
    </source>
</evidence>
<proteinExistence type="inferred from homology"/>
<feature type="non-terminal residue" evidence="7">
    <location>
        <position position="129"/>
    </location>
</feature>
<comment type="caution">
    <text evidence="7">The sequence shown here is derived from an EMBL/GenBank/DDBJ whole genome shotgun (WGS) entry which is preliminary data.</text>
</comment>
<dbReference type="GO" id="GO:0004519">
    <property type="term" value="F:endonuclease activity"/>
    <property type="evidence" value="ECO:0007669"/>
    <property type="project" value="InterPro"/>
</dbReference>
<feature type="domain" description="HNH nuclease" evidence="6">
    <location>
        <begin position="38"/>
        <end position="94"/>
    </location>
</feature>
<dbReference type="AlphaFoldDB" id="A0A8J6N0A8"/>
<keyword evidence="1" id="KW-0540">Nuclease</keyword>
<evidence type="ECO:0000313" key="7">
    <source>
        <dbReference type="EMBL" id="MBC8178622.1"/>
    </source>
</evidence>
<dbReference type="InterPro" id="IPR003615">
    <property type="entry name" value="HNH_nuc"/>
</dbReference>
<accession>A0A8J6N0A8</accession>
<dbReference type="EMBL" id="JACNJD010000294">
    <property type="protein sequence ID" value="MBC8178622.1"/>
    <property type="molecule type" value="Genomic_DNA"/>
</dbReference>
<dbReference type="InterPro" id="IPR002711">
    <property type="entry name" value="HNH"/>
</dbReference>